<dbReference type="GO" id="GO:0009088">
    <property type="term" value="P:threonine biosynthetic process"/>
    <property type="evidence" value="ECO:0007669"/>
    <property type="project" value="UniProtKB-UniPathway"/>
</dbReference>
<dbReference type="EC" id="2.7.2.4" evidence="13"/>
<dbReference type="UniPathway" id="UPA00034">
    <property type="reaction ID" value="UER00015"/>
</dbReference>
<proteinExistence type="inferred from homology"/>
<protein>
    <recommendedName>
        <fullName evidence="13">Aspartokinase</fullName>
        <ecNumber evidence="13">2.7.2.4</ecNumber>
    </recommendedName>
</protein>
<gene>
    <name evidence="16" type="ordered locus">Galf_1650</name>
</gene>
<evidence type="ECO:0000256" key="13">
    <source>
        <dbReference type="RuleBase" id="RU003448"/>
    </source>
</evidence>
<dbReference type="UniPathway" id="UPA00051">
    <property type="reaction ID" value="UER00462"/>
</dbReference>
<dbReference type="InterPro" id="IPR045865">
    <property type="entry name" value="ACT-like_dom_sf"/>
</dbReference>
<dbReference type="InterPro" id="IPR001048">
    <property type="entry name" value="Asp/Glu/Uridylate_kinase"/>
</dbReference>
<dbReference type="KEGG" id="gca:Galf_1650"/>
<dbReference type="HOGENOM" id="CLU_009116_3_2_4"/>
<dbReference type="PANTHER" id="PTHR21499">
    <property type="entry name" value="ASPARTATE KINASE"/>
    <property type="match status" value="1"/>
</dbReference>
<dbReference type="STRING" id="395494.Galf_1650"/>
<dbReference type="FunFam" id="3.40.1160.10:FF:000002">
    <property type="entry name" value="Aspartokinase"/>
    <property type="match status" value="1"/>
</dbReference>
<evidence type="ECO:0000256" key="11">
    <source>
        <dbReference type="ARBA" id="ARBA00047872"/>
    </source>
</evidence>
<dbReference type="OrthoDB" id="9799110at2"/>
<dbReference type="Pfam" id="PF01842">
    <property type="entry name" value="ACT"/>
    <property type="match status" value="1"/>
</dbReference>
<feature type="binding site" evidence="12">
    <location>
        <position position="184"/>
    </location>
    <ligand>
        <name>ATP</name>
        <dbReference type="ChEBI" id="CHEBI:30616"/>
    </ligand>
</feature>
<dbReference type="UniPathway" id="UPA00050">
    <property type="reaction ID" value="UER00461"/>
</dbReference>
<keyword evidence="6 13" id="KW-0808">Transferase</keyword>
<evidence type="ECO:0000256" key="7">
    <source>
        <dbReference type="ARBA" id="ARBA00022741"/>
    </source>
</evidence>
<evidence type="ECO:0000256" key="1">
    <source>
        <dbReference type="ARBA" id="ARBA00004766"/>
    </source>
</evidence>
<feature type="binding site" evidence="12">
    <location>
        <begin position="173"/>
        <end position="174"/>
    </location>
    <ligand>
        <name>ATP</name>
        <dbReference type="ChEBI" id="CHEBI:30616"/>
    </ligand>
</feature>
<dbReference type="InterPro" id="IPR001341">
    <property type="entry name" value="Asp_kinase"/>
</dbReference>
<dbReference type="GO" id="GO:0005829">
    <property type="term" value="C:cytosol"/>
    <property type="evidence" value="ECO:0007669"/>
    <property type="project" value="TreeGrafter"/>
</dbReference>
<evidence type="ECO:0000256" key="12">
    <source>
        <dbReference type="PIRSR" id="PIRSR000726-1"/>
    </source>
</evidence>
<dbReference type="Pfam" id="PF22468">
    <property type="entry name" value="ACT_9"/>
    <property type="match status" value="1"/>
</dbReference>
<evidence type="ECO:0000256" key="6">
    <source>
        <dbReference type="ARBA" id="ARBA00022679"/>
    </source>
</evidence>
<feature type="binding site" evidence="12">
    <location>
        <begin position="7"/>
        <end position="10"/>
    </location>
    <ligand>
        <name>ATP</name>
        <dbReference type="ChEBI" id="CHEBI:30616"/>
    </ligand>
</feature>
<evidence type="ECO:0000256" key="2">
    <source>
        <dbReference type="ARBA" id="ARBA00004986"/>
    </source>
</evidence>
<feature type="binding site" evidence="12">
    <location>
        <position position="179"/>
    </location>
    <ligand>
        <name>ATP</name>
        <dbReference type="ChEBI" id="CHEBI:30616"/>
    </ligand>
</feature>
<dbReference type="PROSITE" id="PS00324">
    <property type="entry name" value="ASPARTOKINASE"/>
    <property type="match status" value="1"/>
</dbReference>
<feature type="binding site" evidence="12">
    <location>
        <begin position="209"/>
        <end position="210"/>
    </location>
    <ligand>
        <name>ATP</name>
        <dbReference type="ChEBI" id="CHEBI:30616"/>
    </ligand>
</feature>
<keyword evidence="9 12" id="KW-0067">ATP-binding</keyword>
<dbReference type="NCBIfam" id="NF005154">
    <property type="entry name" value="PRK06635.1-2"/>
    <property type="match status" value="1"/>
</dbReference>
<dbReference type="GO" id="GO:0009090">
    <property type="term" value="P:homoserine biosynthetic process"/>
    <property type="evidence" value="ECO:0007669"/>
    <property type="project" value="TreeGrafter"/>
</dbReference>
<dbReference type="SUPFAM" id="SSF53633">
    <property type="entry name" value="Carbamate kinase-like"/>
    <property type="match status" value="1"/>
</dbReference>
<dbReference type="InterPro" id="IPR036393">
    <property type="entry name" value="AceGlu_kinase-like_sf"/>
</dbReference>
<dbReference type="NCBIfam" id="TIGR00657">
    <property type="entry name" value="asp_kinases"/>
    <property type="match status" value="1"/>
</dbReference>
<feature type="domain" description="ACT" evidence="15">
    <location>
        <begin position="347"/>
        <end position="410"/>
    </location>
</feature>
<dbReference type="NCBIfam" id="TIGR00656">
    <property type="entry name" value="asp_kin_monofn"/>
    <property type="match status" value="1"/>
</dbReference>
<evidence type="ECO:0000313" key="16">
    <source>
        <dbReference type="EMBL" id="ADL55666.1"/>
    </source>
</evidence>
<name>D9SGL9_GALCS</name>
<dbReference type="PIRSF" id="PIRSF000726">
    <property type="entry name" value="Asp_kin"/>
    <property type="match status" value="1"/>
</dbReference>
<dbReference type="FunFam" id="3.30.2130.10:FF:000002">
    <property type="entry name" value="Aspartokinase"/>
    <property type="match status" value="1"/>
</dbReference>
<reference evidence="16 17" key="1">
    <citation type="submission" date="2010-08" db="EMBL/GenBank/DDBJ databases">
        <title>Complete sequence of Gallionella capsiferriformans ES-2.</title>
        <authorList>
            <consortium name="US DOE Joint Genome Institute"/>
            <person name="Lucas S."/>
            <person name="Copeland A."/>
            <person name="Lapidus A."/>
            <person name="Cheng J.-F."/>
            <person name="Bruce D."/>
            <person name="Goodwin L."/>
            <person name="Pitluck S."/>
            <person name="Chertkov O."/>
            <person name="Davenport K.W."/>
            <person name="Detter J.C."/>
            <person name="Han C."/>
            <person name="Tapia R."/>
            <person name="Land M."/>
            <person name="Hauser L."/>
            <person name="Chang Y.-J."/>
            <person name="Jeffries C."/>
            <person name="Kyrpides N."/>
            <person name="Ivanova N."/>
            <person name="Mikhailova N."/>
            <person name="Shelobolina E.S."/>
            <person name="Picardal F."/>
            <person name="Roden E."/>
            <person name="Emerson D."/>
            <person name="Woyke T."/>
        </authorList>
    </citation>
    <scope>NUCLEOTIDE SEQUENCE [LARGE SCALE GENOMIC DNA]</scope>
    <source>
        <strain evidence="16 17">ES-2</strain>
    </source>
</reference>
<keyword evidence="5 14" id="KW-0028">Amino-acid biosynthesis</keyword>
<dbReference type="PANTHER" id="PTHR21499:SF3">
    <property type="entry name" value="ASPARTOKINASE"/>
    <property type="match status" value="1"/>
</dbReference>
<keyword evidence="7 12" id="KW-0547">Nucleotide-binding</keyword>
<dbReference type="Proteomes" id="UP000001235">
    <property type="component" value="Chromosome"/>
</dbReference>
<dbReference type="InterPro" id="IPR002912">
    <property type="entry name" value="ACT_dom"/>
</dbReference>
<dbReference type="InterPro" id="IPR054352">
    <property type="entry name" value="ACT_Aspartokinase"/>
</dbReference>
<dbReference type="GO" id="GO:0005524">
    <property type="term" value="F:ATP binding"/>
    <property type="evidence" value="ECO:0007669"/>
    <property type="project" value="UniProtKB-KW"/>
</dbReference>
<comment type="pathway">
    <text evidence="2 14">Amino-acid biosynthesis; L-methionine biosynthesis via de novo pathway; L-homoserine from L-aspartate: step 1/3.</text>
</comment>
<dbReference type="GO" id="GO:0009089">
    <property type="term" value="P:lysine biosynthetic process via diaminopimelate"/>
    <property type="evidence" value="ECO:0007669"/>
    <property type="project" value="UniProtKB-UniPathway"/>
</dbReference>
<dbReference type="InterPro" id="IPR018042">
    <property type="entry name" value="Aspartate_kinase_CS"/>
</dbReference>
<dbReference type="Pfam" id="PF00696">
    <property type="entry name" value="AA_kinase"/>
    <property type="match status" value="1"/>
</dbReference>
<evidence type="ECO:0000256" key="3">
    <source>
        <dbReference type="ARBA" id="ARBA00005139"/>
    </source>
</evidence>
<keyword evidence="17" id="KW-1185">Reference proteome</keyword>
<dbReference type="CDD" id="cd04261">
    <property type="entry name" value="AAK_AKii-LysC-BS"/>
    <property type="match status" value="1"/>
</dbReference>
<evidence type="ECO:0000256" key="8">
    <source>
        <dbReference type="ARBA" id="ARBA00022777"/>
    </source>
</evidence>
<dbReference type="Gene3D" id="3.40.1160.10">
    <property type="entry name" value="Acetylglutamate kinase-like"/>
    <property type="match status" value="1"/>
</dbReference>
<feature type="domain" description="ACT" evidence="15">
    <location>
        <begin position="266"/>
        <end position="338"/>
    </location>
</feature>
<feature type="binding site" evidence="12">
    <location>
        <position position="74"/>
    </location>
    <ligand>
        <name>substrate</name>
    </ligand>
</feature>
<dbReference type="InterPro" id="IPR005260">
    <property type="entry name" value="Asp_kin_monofn"/>
</dbReference>
<dbReference type="RefSeq" id="WP_013293605.1">
    <property type="nucleotide sequence ID" value="NC_014394.1"/>
</dbReference>
<evidence type="ECO:0000256" key="10">
    <source>
        <dbReference type="ARBA" id="ARBA00023154"/>
    </source>
</evidence>
<organism evidence="16 17">
    <name type="scientific">Gallionella capsiferriformans (strain ES-2)</name>
    <name type="common">Gallionella ferruginea capsiferriformans (strain ES-2)</name>
    <dbReference type="NCBI Taxonomy" id="395494"/>
    <lineage>
        <taxon>Bacteria</taxon>
        <taxon>Pseudomonadati</taxon>
        <taxon>Pseudomonadota</taxon>
        <taxon>Betaproteobacteria</taxon>
        <taxon>Nitrosomonadales</taxon>
        <taxon>Gallionellaceae</taxon>
        <taxon>Gallionella</taxon>
    </lineage>
</organism>
<dbReference type="Gene3D" id="3.30.2130.10">
    <property type="entry name" value="VC0802-like"/>
    <property type="match status" value="1"/>
</dbReference>
<comment type="similarity">
    <text evidence="4 13">Belongs to the aspartokinase family.</text>
</comment>
<sequence>MALIVQKYGGTSVGSTERIKNVARRVANFKAKGHQVVVVLSAMSGETNRLIGLAREIQQNPDPRELDVIISTGEQVTIGLLAMALKELGVNAKSYTGAQVKILTDDAYTKARIVSIDEQSIRADLANDCVVIVAGFQGMDKDGNITTLGRGGSDTTGVAIAAALRADECQIYTDVDGVYTTDPRMVPEARRLKTITFEEMLEMASLGSKVLQIRSVEFAGKYKVKLRVLSSFEEEGEGTLITFEDEDKMEQAIISGIAFNRDEAKVNVLGVPDKPGIAYQILGPVSDANIDVDMIIQNVGVDGTTDFSFTVHRNEFSRTMDILNNEVLPHIGARKVIGDNKAAKVSVVGVGMRSHVGIASKMFRTLAEEGINIQMISTSEIKISVVIDEKYLELAVRILHKAFDLDQEVA</sequence>
<dbReference type="NCBIfam" id="NF005155">
    <property type="entry name" value="PRK06635.1-4"/>
    <property type="match status" value="1"/>
</dbReference>
<comment type="pathway">
    <text evidence="3 14">Amino-acid biosynthesis; L-threonine biosynthesis; L-threonine from L-aspartate: step 1/5.</text>
</comment>
<feature type="binding site" evidence="12">
    <location>
        <position position="47"/>
    </location>
    <ligand>
        <name>substrate</name>
    </ligand>
</feature>
<accession>D9SGL9</accession>
<comment type="pathway">
    <text evidence="1 14">Amino-acid biosynthesis; L-lysine biosynthesis via DAP pathway; (S)-tetrahydrodipicolinate from L-aspartate: step 1/4.</text>
</comment>
<evidence type="ECO:0000256" key="4">
    <source>
        <dbReference type="ARBA" id="ARBA00010122"/>
    </source>
</evidence>
<keyword evidence="10" id="KW-0457">Lysine biosynthesis</keyword>
<dbReference type="AlphaFoldDB" id="D9SGL9"/>
<evidence type="ECO:0000313" key="17">
    <source>
        <dbReference type="Proteomes" id="UP000001235"/>
    </source>
</evidence>
<dbReference type="eggNOG" id="COG0527">
    <property type="taxonomic scope" value="Bacteria"/>
</dbReference>
<evidence type="ECO:0000256" key="14">
    <source>
        <dbReference type="RuleBase" id="RU004249"/>
    </source>
</evidence>
<dbReference type="CDD" id="cd04913">
    <property type="entry name" value="ACT_AKii-LysC-BS-like_1"/>
    <property type="match status" value="1"/>
</dbReference>
<comment type="catalytic activity">
    <reaction evidence="11 13">
        <text>L-aspartate + ATP = 4-phospho-L-aspartate + ADP</text>
        <dbReference type="Rhea" id="RHEA:23776"/>
        <dbReference type="ChEBI" id="CHEBI:29991"/>
        <dbReference type="ChEBI" id="CHEBI:30616"/>
        <dbReference type="ChEBI" id="CHEBI:57535"/>
        <dbReference type="ChEBI" id="CHEBI:456216"/>
        <dbReference type="EC" id="2.7.2.4"/>
    </reaction>
</comment>
<dbReference type="CDD" id="cd04936">
    <property type="entry name" value="ACT_AKii-LysC-BS-like_2"/>
    <property type="match status" value="1"/>
</dbReference>
<evidence type="ECO:0000259" key="15">
    <source>
        <dbReference type="PROSITE" id="PS51671"/>
    </source>
</evidence>
<keyword evidence="8 13" id="KW-0418">Kinase</keyword>
<dbReference type="InterPro" id="IPR041740">
    <property type="entry name" value="AKii-LysC-BS"/>
</dbReference>
<dbReference type="EMBL" id="CP002159">
    <property type="protein sequence ID" value="ADL55666.1"/>
    <property type="molecule type" value="Genomic_DNA"/>
</dbReference>
<evidence type="ECO:0000256" key="9">
    <source>
        <dbReference type="ARBA" id="ARBA00022840"/>
    </source>
</evidence>
<evidence type="ECO:0000256" key="5">
    <source>
        <dbReference type="ARBA" id="ARBA00022605"/>
    </source>
</evidence>
<dbReference type="SUPFAM" id="SSF55021">
    <property type="entry name" value="ACT-like"/>
    <property type="match status" value="2"/>
</dbReference>
<dbReference type="GO" id="GO:0004072">
    <property type="term" value="F:aspartate kinase activity"/>
    <property type="evidence" value="ECO:0007669"/>
    <property type="project" value="UniProtKB-EC"/>
</dbReference>
<dbReference type="PROSITE" id="PS51671">
    <property type="entry name" value="ACT"/>
    <property type="match status" value="2"/>
</dbReference>